<dbReference type="PANTHER" id="PTHR11360">
    <property type="entry name" value="MONOCARBOXYLATE TRANSPORTER"/>
    <property type="match status" value="1"/>
</dbReference>
<dbReference type="GO" id="GO:0022857">
    <property type="term" value="F:transmembrane transporter activity"/>
    <property type="evidence" value="ECO:0007669"/>
    <property type="project" value="InterPro"/>
</dbReference>
<dbReference type="OrthoDB" id="410267at2759"/>
<organism evidence="2 3">
    <name type="scientific">Achlya hypogyna</name>
    <name type="common">Oomycete</name>
    <name type="synonym">Protoachlya hypogyna</name>
    <dbReference type="NCBI Taxonomy" id="1202772"/>
    <lineage>
        <taxon>Eukaryota</taxon>
        <taxon>Sar</taxon>
        <taxon>Stramenopiles</taxon>
        <taxon>Oomycota</taxon>
        <taxon>Saprolegniomycetes</taxon>
        <taxon>Saprolegniales</taxon>
        <taxon>Achlyaceae</taxon>
        <taxon>Achlya</taxon>
    </lineage>
</organism>
<feature type="transmembrane region" description="Helical" evidence="1">
    <location>
        <begin position="363"/>
        <end position="383"/>
    </location>
</feature>
<feature type="transmembrane region" description="Helical" evidence="1">
    <location>
        <begin position="171"/>
        <end position="191"/>
    </location>
</feature>
<name>A0A1V9Z4L9_ACHHY</name>
<evidence type="ECO:0000313" key="3">
    <source>
        <dbReference type="Proteomes" id="UP000243579"/>
    </source>
</evidence>
<feature type="transmembrane region" description="Helical" evidence="1">
    <location>
        <begin position="111"/>
        <end position="133"/>
    </location>
</feature>
<dbReference type="SUPFAM" id="SSF103473">
    <property type="entry name" value="MFS general substrate transporter"/>
    <property type="match status" value="1"/>
</dbReference>
<reference evidence="2 3" key="1">
    <citation type="journal article" date="2014" name="Genome Biol. Evol.">
        <title>The secreted proteins of Achlya hypogyna and Thraustotheca clavata identify the ancestral oomycete secretome and reveal gene acquisitions by horizontal gene transfer.</title>
        <authorList>
            <person name="Misner I."/>
            <person name="Blouin N."/>
            <person name="Leonard G."/>
            <person name="Richards T.A."/>
            <person name="Lane C.E."/>
        </authorList>
    </citation>
    <scope>NUCLEOTIDE SEQUENCE [LARGE SCALE GENOMIC DNA]</scope>
    <source>
        <strain evidence="2 3">ATCC 48635</strain>
    </source>
</reference>
<feature type="transmembrane region" description="Helical" evidence="1">
    <location>
        <begin position="139"/>
        <end position="159"/>
    </location>
</feature>
<sequence length="503" mass="54425">MLHAYWRVVEPPKSAAEVRAEASLFFIHLGGDVYWCAFAVPFQRWMLFLAAFVSQICCGSLYAYGLLTDAVATHFGLSPEAATLPFYVAYGSVGLAAVFAGPFVERHGPRVAMYLGTALMALGHTCAAVAVAYKAPALLHGYGVLYGAGIGVNYIAPVAPLQKWFPDLRGTAAGFALCGFGASGVVWGGLYQVLLVDLGIGGVFWRVGLTTTVLLVVCAAVLRTPPPSYRVHGLDMHGAPEALLEDIAIVDFAKATDYLGPELDPIERVYHDRIQHLSLAECIVSIDFLFVCLTYLATFVFGILFLPRFFDVYKLLYDPPEYAAINFMLCCAGCNFLGRLVVPMASDAAIRLLSLNPAFARKAVFAIAIVWQCIALGILPSTVRDPLAAGVFRGLIWTTAFLVGGATGVVPSLCTDLYGVYNTGTMFGCLLTCSSLTGLVGGAAFTHYFGCWRTSYGLVEAYAMSLHRIHGIVLSGLLFVCLVRTNPVDRFQIGYSACWWRRR</sequence>
<feature type="transmembrane region" description="Helical" evidence="1">
    <location>
        <begin position="288"/>
        <end position="310"/>
    </location>
</feature>
<keyword evidence="1" id="KW-0812">Transmembrane</keyword>
<gene>
    <name evidence="2" type="ORF">ACHHYP_03104</name>
</gene>
<dbReference type="Pfam" id="PF07690">
    <property type="entry name" value="MFS_1"/>
    <property type="match status" value="1"/>
</dbReference>
<dbReference type="InterPro" id="IPR011701">
    <property type="entry name" value="MFS"/>
</dbReference>
<keyword evidence="1" id="KW-1133">Transmembrane helix</keyword>
<evidence type="ECO:0000256" key="1">
    <source>
        <dbReference type="SAM" id="Phobius"/>
    </source>
</evidence>
<accession>A0A1V9Z4L9</accession>
<evidence type="ECO:0000313" key="2">
    <source>
        <dbReference type="EMBL" id="OQR92901.1"/>
    </source>
</evidence>
<feature type="transmembrane region" description="Helical" evidence="1">
    <location>
        <begin position="45"/>
        <end position="64"/>
    </location>
</feature>
<dbReference type="Proteomes" id="UP000243579">
    <property type="component" value="Unassembled WGS sequence"/>
</dbReference>
<feature type="transmembrane region" description="Helical" evidence="1">
    <location>
        <begin position="84"/>
        <end position="104"/>
    </location>
</feature>
<comment type="caution">
    <text evidence="2">The sequence shown here is derived from an EMBL/GenBank/DDBJ whole genome shotgun (WGS) entry which is preliminary data.</text>
</comment>
<feature type="transmembrane region" description="Helical" evidence="1">
    <location>
        <begin position="461"/>
        <end position="483"/>
    </location>
</feature>
<dbReference type="PANTHER" id="PTHR11360:SF317">
    <property type="entry name" value="MAJOR FACILITATOR SUPERFAMILY (MFS) PROFILE DOMAIN-CONTAINING PROTEIN-RELATED"/>
    <property type="match status" value="1"/>
</dbReference>
<dbReference type="AlphaFoldDB" id="A0A1V9Z4L9"/>
<protein>
    <submittedName>
        <fullName evidence="2">Major Facilitator Superfamily (MFS)</fullName>
    </submittedName>
</protein>
<dbReference type="Gene3D" id="1.20.1250.20">
    <property type="entry name" value="MFS general substrate transporter like domains"/>
    <property type="match status" value="1"/>
</dbReference>
<dbReference type="InterPro" id="IPR036259">
    <property type="entry name" value="MFS_trans_sf"/>
</dbReference>
<keyword evidence="1" id="KW-0472">Membrane</keyword>
<feature type="transmembrane region" description="Helical" evidence="1">
    <location>
        <begin position="426"/>
        <end position="449"/>
    </location>
</feature>
<feature type="transmembrane region" description="Helical" evidence="1">
    <location>
        <begin position="395"/>
        <end position="414"/>
    </location>
</feature>
<feature type="transmembrane region" description="Helical" evidence="1">
    <location>
        <begin position="203"/>
        <end position="222"/>
    </location>
</feature>
<keyword evidence="3" id="KW-1185">Reference proteome</keyword>
<feature type="transmembrane region" description="Helical" evidence="1">
    <location>
        <begin position="322"/>
        <end position="342"/>
    </location>
</feature>
<dbReference type="InterPro" id="IPR050327">
    <property type="entry name" value="Proton-linked_MCT"/>
</dbReference>
<proteinExistence type="predicted"/>
<dbReference type="EMBL" id="JNBR01000435">
    <property type="protein sequence ID" value="OQR92901.1"/>
    <property type="molecule type" value="Genomic_DNA"/>
</dbReference>